<keyword evidence="7 14" id="KW-1133">Transmembrane helix</keyword>
<evidence type="ECO:0000256" key="10">
    <source>
        <dbReference type="ARBA" id="ARBA00023136"/>
    </source>
</evidence>
<dbReference type="PANTHER" id="PTHR48086">
    <property type="entry name" value="SODIUM/PROLINE SYMPORTER-RELATED"/>
    <property type="match status" value="1"/>
</dbReference>
<protein>
    <recommendedName>
        <fullName evidence="14">Sodium/proline symporter</fullName>
    </recommendedName>
    <alternativeName>
        <fullName evidence="14">Proline permease</fullName>
    </alternativeName>
</protein>
<dbReference type="InterPro" id="IPR001734">
    <property type="entry name" value="Na/solute_symporter"/>
</dbReference>
<feature type="transmembrane region" description="Helical" evidence="14">
    <location>
        <begin position="316"/>
        <end position="341"/>
    </location>
</feature>
<feature type="transmembrane region" description="Helical" evidence="14">
    <location>
        <begin position="230"/>
        <end position="252"/>
    </location>
</feature>
<keyword evidence="8 14" id="KW-0915">Sodium</keyword>
<organism evidence="15 16">
    <name type="scientific">Paraperlucidibaca wandonensis</name>
    <dbReference type="NCBI Taxonomy" id="1268273"/>
    <lineage>
        <taxon>Bacteria</taxon>
        <taxon>Pseudomonadati</taxon>
        <taxon>Pseudomonadota</taxon>
        <taxon>Gammaproteobacteria</taxon>
        <taxon>Moraxellales</taxon>
        <taxon>Moraxellaceae</taxon>
        <taxon>Paraperlucidibaca</taxon>
    </lineage>
</organism>
<dbReference type="InterPro" id="IPR011851">
    <property type="entry name" value="Na/Pro_symporter"/>
</dbReference>
<sequence>MIWSFLLFLTGFALVGVSAARKSRGTADDYYLASRDISPALAGLSAVATNNSGYMFIGVIGYTYATGFAAIWLMIGWISGDYVASRYVHARLRRLTEATGAVSFADILSHWNGQRDVLLQRLLALISLVFLLAYASAQLVAGSKALHVLFDWPMATGAFLGAGLVLLYCLAGGIRASMWTDAAQSFVMIGAMSLMLIVATLNLGGLEAVWQQLHSIPGYMNAYPKDLALPGLAGGVLFAVSWFFAGLSVIGQPHVMVRFMALNNGAHMNRARLWYYLWFIAFYAMATGVGLLSRLYLPDTANFDAELALPTMALELLHPVLVGLVLAGVFAATLSTADSLILSCSAALTHDLVPGSNKLSRLKWGTVIITALALIWALSNTQSVFNLVIMAWSGLASALAPLLICRVMGAQPPRWARFAAVIVGLSVAIAWRYLGWQSALYEGMAGMTAGGALLAFSLIVTRHKRVTPSEQ</sequence>
<feature type="transmembrane region" description="Helical" evidence="14">
    <location>
        <begin position="362"/>
        <end position="378"/>
    </location>
</feature>
<keyword evidence="5 14" id="KW-0812">Transmembrane</keyword>
<feature type="transmembrane region" description="Helical" evidence="14">
    <location>
        <begin position="54"/>
        <end position="84"/>
    </location>
</feature>
<feature type="transmembrane region" description="Helical" evidence="14">
    <location>
        <begin position="384"/>
        <end position="403"/>
    </location>
</feature>
<evidence type="ECO:0000256" key="5">
    <source>
        <dbReference type="ARBA" id="ARBA00022692"/>
    </source>
</evidence>
<feature type="transmembrane region" description="Helical" evidence="14">
    <location>
        <begin position="122"/>
        <end position="140"/>
    </location>
</feature>
<evidence type="ECO:0000256" key="3">
    <source>
        <dbReference type="ARBA" id="ARBA00022448"/>
    </source>
</evidence>
<comment type="caution">
    <text evidence="15">The sequence shown here is derived from an EMBL/GenBank/DDBJ whole genome shotgun (WGS) entry which is preliminary data.</text>
</comment>
<evidence type="ECO:0000256" key="8">
    <source>
        <dbReference type="ARBA" id="ARBA00023053"/>
    </source>
</evidence>
<feature type="transmembrane region" description="Helical" evidence="14">
    <location>
        <begin position="415"/>
        <end position="434"/>
    </location>
</feature>
<evidence type="ECO:0000256" key="7">
    <source>
        <dbReference type="ARBA" id="ARBA00022989"/>
    </source>
</evidence>
<dbReference type="Pfam" id="PF00474">
    <property type="entry name" value="SSF"/>
    <property type="match status" value="1"/>
</dbReference>
<keyword evidence="11 14" id="KW-0739">Sodium transport</keyword>
<dbReference type="Proteomes" id="UP001597044">
    <property type="component" value="Unassembled WGS sequence"/>
</dbReference>
<evidence type="ECO:0000313" key="16">
    <source>
        <dbReference type="Proteomes" id="UP001597044"/>
    </source>
</evidence>
<feature type="transmembrane region" description="Helical" evidence="14">
    <location>
        <begin position="186"/>
        <end position="210"/>
    </location>
</feature>
<dbReference type="Gene3D" id="1.20.1730.10">
    <property type="entry name" value="Sodium/glucose cotransporter"/>
    <property type="match status" value="1"/>
</dbReference>
<keyword evidence="4" id="KW-1003">Cell membrane</keyword>
<evidence type="ECO:0000313" key="15">
    <source>
        <dbReference type="EMBL" id="MFD0949092.1"/>
    </source>
</evidence>
<evidence type="ECO:0000256" key="4">
    <source>
        <dbReference type="ARBA" id="ARBA00022475"/>
    </source>
</evidence>
<evidence type="ECO:0000256" key="12">
    <source>
        <dbReference type="ARBA" id="ARBA00033708"/>
    </source>
</evidence>
<keyword evidence="9 14" id="KW-0406">Ion transport</keyword>
<feature type="transmembrane region" description="Helical" evidence="14">
    <location>
        <begin position="273"/>
        <end position="296"/>
    </location>
</feature>
<evidence type="ECO:0000256" key="9">
    <source>
        <dbReference type="ARBA" id="ARBA00023065"/>
    </source>
</evidence>
<evidence type="ECO:0000256" key="13">
    <source>
        <dbReference type="RuleBase" id="RU362091"/>
    </source>
</evidence>
<dbReference type="CDD" id="cd11475">
    <property type="entry name" value="SLC5sbd_PutP"/>
    <property type="match status" value="1"/>
</dbReference>
<keyword evidence="6 14" id="KW-0769">Symport</keyword>
<evidence type="ECO:0000256" key="14">
    <source>
        <dbReference type="RuleBase" id="RU366012"/>
    </source>
</evidence>
<comment type="catalytic activity">
    <reaction evidence="12">
        <text>L-proline(in) + Na(+)(in) = L-proline(out) + Na(+)(out)</text>
        <dbReference type="Rhea" id="RHEA:28967"/>
        <dbReference type="ChEBI" id="CHEBI:29101"/>
        <dbReference type="ChEBI" id="CHEBI:60039"/>
    </reaction>
</comment>
<keyword evidence="3 14" id="KW-0813">Transport</keyword>
<evidence type="ECO:0000256" key="2">
    <source>
        <dbReference type="ARBA" id="ARBA00006434"/>
    </source>
</evidence>
<evidence type="ECO:0000256" key="11">
    <source>
        <dbReference type="ARBA" id="ARBA00023201"/>
    </source>
</evidence>
<feature type="transmembrane region" description="Helical" evidence="14">
    <location>
        <begin position="152"/>
        <end position="174"/>
    </location>
</feature>
<dbReference type="PANTHER" id="PTHR48086:SF3">
    <property type="entry name" value="SODIUM_PROLINE SYMPORTER"/>
    <property type="match status" value="1"/>
</dbReference>
<dbReference type="InterPro" id="IPR038377">
    <property type="entry name" value="Na/Glc_symporter_sf"/>
</dbReference>
<keyword evidence="10 14" id="KW-0472">Membrane</keyword>
<keyword evidence="14" id="KW-0997">Cell inner membrane</keyword>
<comment type="caution">
    <text evidence="14">Lacks conserved residue(s) required for the propagation of feature annotation.</text>
</comment>
<comment type="function">
    <text evidence="14">Catalyzes the sodium-dependent uptake of extracellular L-proline.</text>
</comment>
<reference evidence="16" key="1">
    <citation type="journal article" date="2019" name="Int. J. Syst. Evol. Microbiol.">
        <title>The Global Catalogue of Microorganisms (GCM) 10K type strain sequencing project: providing services to taxonomists for standard genome sequencing and annotation.</title>
        <authorList>
            <consortium name="The Broad Institute Genomics Platform"/>
            <consortium name="The Broad Institute Genome Sequencing Center for Infectious Disease"/>
            <person name="Wu L."/>
            <person name="Ma J."/>
        </authorList>
    </citation>
    <scope>NUCLEOTIDE SEQUENCE [LARGE SCALE GENOMIC DNA]</scope>
    <source>
        <strain evidence="16">CCUG 63419</strain>
    </source>
</reference>
<accession>A0ABW3HD06</accession>
<comment type="subcellular location">
    <subcellularLocation>
        <location evidence="14">Cell inner membrane</location>
        <topology evidence="14">Multi-pass membrane protein</topology>
    </subcellularLocation>
    <subcellularLocation>
        <location evidence="1">Cell membrane</location>
        <topology evidence="1">Multi-pass membrane protein</topology>
    </subcellularLocation>
</comment>
<proteinExistence type="inferred from homology"/>
<comment type="similarity">
    <text evidence="2 13">Belongs to the sodium:solute symporter (SSF) (TC 2.A.21) family.</text>
</comment>
<dbReference type="PROSITE" id="PS50283">
    <property type="entry name" value="NA_SOLUT_SYMP_3"/>
    <property type="match status" value="1"/>
</dbReference>
<dbReference type="EMBL" id="JBHTIT010000001">
    <property type="protein sequence ID" value="MFD0949092.1"/>
    <property type="molecule type" value="Genomic_DNA"/>
</dbReference>
<keyword evidence="14" id="KW-0029">Amino-acid transport</keyword>
<name>A0ABW3HD06_9GAMM</name>
<feature type="transmembrane region" description="Helical" evidence="14">
    <location>
        <begin position="440"/>
        <end position="461"/>
    </location>
</feature>
<dbReference type="RefSeq" id="WP_379068353.1">
    <property type="nucleotide sequence ID" value="NZ_JBHTIT010000001.1"/>
</dbReference>
<evidence type="ECO:0000256" key="6">
    <source>
        <dbReference type="ARBA" id="ARBA00022847"/>
    </source>
</evidence>
<gene>
    <name evidence="15" type="ORF">ACFQ0F_01560</name>
</gene>
<dbReference type="InterPro" id="IPR050277">
    <property type="entry name" value="Sodium:Solute_Symporter"/>
</dbReference>
<keyword evidence="16" id="KW-1185">Reference proteome</keyword>
<evidence type="ECO:0000256" key="1">
    <source>
        <dbReference type="ARBA" id="ARBA00004651"/>
    </source>
</evidence>